<dbReference type="AlphaFoldDB" id="R7UJ59"/>
<evidence type="ECO:0000313" key="5">
    <source>
        <dbReference type="Proteomes" id="UP000014760"/>
    </source>
</evidence>
<reference evidence="4" key="3">
    <citation type="submission" date="2015-06" db="UniProtKB">
        <authorList>
            <consortium name="EnsemblMetazoa"/>
        </authorList>
    </citation>
    <scope>IDENTIFICATION</scope>
</reference>
<feature type="domain" description="Protein kinase" evidence="2">
    <location>
        <begin position="1"/>
        <end position="184"/>
    </location>
</feature>
<dbReference type="OrthoDB" id="79687at2759"/>
<dbReference type="SUPFAM" id="SSF56112">
    <property type="entry name" value="Protein kinase-like (PK-like)"/>
    <property type="match status" value="1"/>
</dbReference>
<dbReference type="PROSITE" id="PS50011">
    <property type="entry name" value="PROTEIN_KINASE_DOM"/>
    <property type="match status" value="1"/>
</dbReference>
<dbReference type="InterPro" id="IPR011989">
    <property type="entry name" value="ARM-like"/>
</dbReference>
<gene>
    <name evidence="3" type="ORF">CAPTEDRAFT_140753</name>
</gene>
<dbReference type="Pfam" id="PF00069">
    <property type="entry name" value="Pkinase"/>
    <property type="match status" value="1"/>
</dbReference>
<comment type="similarity">
    <text evidence="1">Belongs to the protein kinase superfamily.</text>
</comment>
<sequence>QDYVFLDVEIKYGILQIVEALNFLHSSERILHGNINPASIIITKRGMWRLAGLGFCEKPREGNHKHESFKFSQWTPKHPKMAQPDLDFMAPEIQLDPGGKVCSCSFDMFSLGMVLCAIFNGGHSLLLAAHNVANYSKQLDKLTESFGEVAHRMPLQLVEPVEKMINKDIRYRPSAQSFMMLKFFDDPVVRCMQALDSVDSKDLPQKCEFFTKLAQVIPQFPRKVLYGSVFPVITEQIDHQDMLVLVLPTFVAIVEHSSEEDYKTIIQPEFKTVFNMTRPVQATVFLLEKLPVIMSRASEEDIKVDVLPMIFTMLESNSIQGQEAAISVFSTIKKYLDDQTMRKLVLPKAKALFNKSTNVRTRLNALACIDRLLDSLGKMMILDEVLPFLTEIQVQDVDIIMSVIAIYKHLLSDKKFGLTHSLLATKVMPTLIPHTVLPGLNIEQFQTVVEVLREMLDQIDRQRMAKMLSETPDHQALELRFELSFH</sequence>
<dbReference type="EMBL" id="AMQN01008505">
    <property type="status" value="NOT_ANNOTATED_CDS"/>
    <property type="molecule type" value="Genomic_DNA"/>
</dbReference>
<dbReference type="Proteomes" id="UP000014760">
    <property type="component" value="Unassembled WGS sequence"/>
</dbReference>
<dbReference type="HOGENOM" id="CLU_008724_5_0_1"/>
<accession>R7UJ59</accession>
<dbReference type="OMA" id="RRECISE"/>
<dbReference type="GO" id="GO:0004672">
    <property type="term" value="F:protein kinase activity"/>
    <property type="evidence" value="ECO:0007669"/>
    <property type="project" value="InterPro"/>
</dbReference>
<proteinExistence type="inferred from homology"/>
<dbReference type="Gene3D" id="1.25.10.10">
    <property type="entry name" value="Leucine-rich Repeat Variant"/>
    <property type="match status" value="1"/>
</dbReference>
<dbReference type="InterPro" id="IPR000719">
    <property type="entry name" value="Prot_kinase_dom"/>
</dbReference>
<dbReference type="EnsemblMetazoa" id="CapteT140753">
    <property type="protein sequence ID" value="CapteP140753"/>
    <property type="gene ID" value="CapteG140753"/>
</dbReference>
<dbReference type="InterPro" id="IPR016024">
    <property type="entry name" value="ARM-type_fold"/>
</dbReference>
<dbReference type="GO" id="GO:0005524">
    <property type="term" value="F:ATP binding"/>
    <property type="evidence" value="ECO:0007669"/>
    <property type="project" value="InterPro"/>
</dbReference>
<protein>
    <recommendedName>
        <fullName evidence="2">Protein kinase domain-containing protein</fullName>
    </recommendedName>
</protein>
<dbReference type="EMBL" id="KB303281">
    <property type="protein sequence ID" value="ELU03322.1"/>
    <property type="molecule type" value="Genomic_DNA"/>
</dbReference>
<dbReference type="SUPFAM" id="SSF48371">
    <property type="entry name" value="ARM repeat"/>
    <property type="match status" value="1"/>
</dbReference>
<dbReference type="Gene3D" id="1.10.510.10">
    <property type="entry name" value="Transferase(Phosphotransferase) domain 1"/>
    <property type="match status" value="1"/>
</dbReference>
<organism evidence="3">
    <name type="scientific">Capitella teleta</name>
    <name type="common">Polychaete worm</name>
    <dbReference type="NCBI Taxonomy" id="283909"/>
    <lineage>
        <taxon>Eukaryota</taxon>
        <taxon>Metazoa</taxon>
        <taxon>Spiralia</taxon>
        <taxon>Lophotrochozoa</taxon>
        <taxon>Annelida</taxon>
        <taxon>Polychaeta</taxon>
        <taxon>Sedentaria</taxon>
        <taxon>Scolecida</taxon>
        <taxon>Capitellidae</taxon>
        <taxon>Capitella</taxon>
    </lineage>
</organism>
<evidence type="ECO:0000313" key="4">
    <source>
        <dbReference type="EnsemblMetazoa" id="CapteP140753"/>
    </source>
</evidence>
<reference evidence="3 5" key="2">
    <citation type="journal article" date="2013" name="Nature">
        <title>Insights into bilaterian evolution from three spiralian genomes.</title>
        <authorList>
            <person name="Simakov O."/>
            <person name="Marletaz F."/>
            <person name="Cho S.J."/>
            <person name="Edsinger-Gonzales E."/>
            <person name="Havlak P."/>
            <person name="Hellsten U."/>
            <person name="Kuo D.H."/>
            <person name="Larsson T."/>
            <person name="Lv J."/>
            <person name="Arendt D."/>
            <person name="Savage R."/>
            <person name="Osoegawa K."/>
            <person name="de Jong P."/>
            <person name="Grimwood J."/>
            <person name="Chapman J.A."/>
            <person name="Shapiro H."/>
            <person name="Aerts A."/>
            <person name="Otillar R.P."/>
            <person name="Terry A.Y."/>
            <person name="Boore J.L."/>
            <person name="Grigoriev I.V."/>
            <person name="Lindberg D.R."/>
            <person name="Seaver E.C."/>
            <person name="Weisblat D.A."/>
            <person name="Putnam N.H."/>
            <person name="Rokhsar D.S."/>
        </authorList>
    </citation>
    <scope>NUCLEOTIDE SEQUENCE</scope>
    <source>
        <strain evidence="3 5">I ESC-2004</strain>
    </source>
</reference>
<evidence type="ECO:0000256" key="1">
    <source>
        <dbReference type="ARBA" id="ARBA00038349"/>
    </source>
</evidence>
<dbReference type="InterPro" id="IPR051177">
    <property type="entry name" value="CIK-Related_Protein"/>
</dbReference>
<name>R7UJ59_CAPTE</name>
<dbReference type="InterPro" id="IPR011009">
    <property type="entry name" value="Kinase-like_dom_sf"/>
</dbReference>
<keyword evidence="5" id="KW-1185">Reference proteome</keyword>
<evidence type="ECO:0000313" key="3">
    <source>
        <dbReference type="EMBL" id="ELU03322.1"/>
    </source>
</evidence>
<reference evidence="5" key="1">
    <citation type="submission" date="2012-12" db="EMBL/GenBank/DDBJ databases">
        <authorList>
            <person name="Hellsten U."/>
            <person name="Grimwood J."/>
            <person name="Chapman J.A."/>
            <person name="Shapiro H."/>
            <person name="Aerts A."/>
            <person name="Otillar R.P."/>
            <person name="Terry A.Y."/>
            <person name="Boore J.L."/>
            <person name="Simakov O."/>
            <person name="Marletaz F."/>
            <person name="Cho S.-J."/>
            <person name="Edsinger-Gonzales E."/>
            <person name="Havlak P."/>
            <person name="Kuo D.-H."/>
            <person name="Larsson T."/>
            <person name="Lv J."/>
            <person name="Arendt D."/>
            <person name="Savage R."/>
            <person name="Osoegawa K."/>
            <person name="de Jong P."/>
            <person name="Lindberg D.R."/>
            <person name="Seaver E.C."/>
            <person name="Weisblat D.A."/>
            <person name="Putnam N.H."/>
            <person name="Grigoriev I.V."/>
            <person name="Rokhsar D.S."/>
        </authorList>
    </citation>
    <scope>NUCLEOTIDE SEQUENCE</scope>
    <source>
        <strain evidence="5">I ESC-2004</strain>
    </source>
</reference>
<dbReference type="PANTHER" id="PTHR12984:SF16">
    <property type="entry name" value="BLACK MATCH, ISOFORM H"/>
    <property type="match status" value="1"/>
</dbReference>
<evidence type="ECO:0000259" key="2">
    <source>
        <dbReference type="PROSITE" id="PS50011"/>
    </source>
</evidence>
<feature type="non-terminal residue" evidence="3">
    <location>
        <position position="1"/>
    </location>
</feature>
<dbReference type="PANTHER" id="PTHR12984">
    <property type="entry name" value="SCY1-RELATED S/T PROTEIN KINASE-LIKE"/>
    <property type="match status" value="1"/>
</dbReference>